<evidence type="ECO:0000256" key="3">
    <source>
        <dbReference type="ARBA" id="ARBA00004714"/>
    </source>
</evidence>
<keyword evidence="9 14" id="KW-0324">Glycolysis</keyword>
<evidence type="ECO:0000256" key="9">
    <source>
        <dbReference type="ARBA" id="ARBA00023152"/>
    </source>
</evidence>
<gene>
    <name evidence="15" type="primary">fba</name>
    <name evidence="15" type="ORF">OINT_2000181</name>
</gene>
<protein>
    <recommendedName>
        <fullName evidence="14">Fructose-1,6-bisphosphate aldolase</fullName>
        <shortName evidence="14">FBP aldolase</shortName>
        <ecNumber evidence="14">4.1.2.13</ecNumber>
    </recommendedName>
</protein>
<dbReference type="SUPFAM" id="SSF51569">
    <property type="entry name" value="Aldolase"/>
    <property type="match status" value="1"/>
</dbReference>
<evidence type="ECO:0000256" key="12">
    <source>
        <dbReference type="PIRSR" id="PIRSR001359-2"/>
    </source>
</evidence>
<dbReference type="GO" id="GO:0006096">
    <property type="term" value="P:glycolytic process"/>
    <property type="evidence" value="ECO:0007669"/>
    <property type="project" value="UniProtKB-UniPathway"/>
</dbReference>
<evidence type="ECO:0000256" key="6">
    <source>
        <dbReference type="ARBA" id="ARBA00022567"/>
    </source>
</evidence>
<evidence type="ECO:0000313" key="15">
    <source>
        <dbReference type="EMBL" id="EEQ93049.1"/>
    </source>
</evidence>
<comment type="cofactor">
    <cofactor evidence="13">
        <name>Zn(2+)</name>
        <dbReference type="ChEBI" id="CHEBI:29105"/>
    </cofactor>
    <text evidence="13">Binds 2 Zn(2+) ions per subunit. One is catalytic and the other provides a structural contribution.</text>
</comment>
<evidence type="ECO:0000256" key="11">
    <source>
        <dbReference type="PIRSR" id="PIRSR001359-1"/>
    </source>
</evidence>
<dbReference type="InterPro" id="IPR000771">
    <property type="entry name" value="FBA_II"/>
</dbReference>
<evidence type="ECO:0000256" key="5">
    <source>
        <dbReference type="ARBA" id="ARBA00005812"/>
    </source>
</evidence>
<dbReference type="InterPro" id="IPR050246">
    <property type="entry name" value="Class_II_FBP_aldolase"/>
</dbReference>
<feature type="binding site" evidence="13">
    <location>
        <position position="172"/>
    </location>
    <ligand>
        <name>Zn(2+)</name>
        <dbReference type="ChEBI" id="CHEBI:29105"/>
        <label>2</label>
    </ligand>
</feature>
<feature type="binding site" evidence="13">
    <location>
        <position position="135"/>
    </location>
    <ligand>
        <name>Zn(2+)</name>
        <dbReference type="ChEBI" id="CHEBI:29105"/>
        <label>2</label>
    </ligand>
</feature>
<dbReference type="GO" id="GO:0004180">
    <property type="term" value="F:carboxypeptidase activity"/>
    <property type="evidence" value="ECO:0007669"/>
    <property type="project" value="UniProtKB-KW"/>
</dbReference>
<evidence type="ECO:0000256" key="8">
    <source>
        <dbReference type="ARBA" id="ARBA00022833"/>
    </source>
</evidence>
<dbReference type="PROSITE" id="PS00602">
    <property type="entry name" value="ALDOLASE_CLASS_II_1"/>
    <property type="match status" value="1"/>
</dbReference>
<dbReference type="UniPathway" id="UPA00109">
    <property type="reaction ID" value="UER00183"/>
</dbReference>
<name>C4WLR7_9HYPH</name>
<feature type="binding site" evidence="12">
    <location>
        <begin position="263"/>
        <end position="265"/>
    </location>
    <ligand>
        <name>dihydroxyacetone phosphate</name>
        <dbReference type="ChEBI" id="CHEBI:57642"/>
    </ligand>
</feature>
<feature type="active site" description="Proton donor" evidence="11">
    <location>
        <position position="113"/>
    </location>
</feature>
<dbReference type="NCBIfam" id="TIGR00167">
    <property type="entry name" value="cbbA"/>
    <property type="match status" value="1"/>
</dbReference>
<comment type="cofactor">
    <cofactor evidence="14">
        <name>Zn(2+)</name>
        <dbReference type="ChEBI" id="CHEBI:29105"/>
    </cofactor>
    <text evidence="14">One is catalytic and the other provides a structural contribution.</text>
</comment>
<keyword evidence="6" id="KW-0113">Calvin cycle</keyword>
<feature type="binding site" evidence="13">
    <location>
        <position position="228"/>
    </location>
    <ligand>
        <name>Zn(2+)</name>
        <dbReference type="ChEBI" id="CHEBI:29105"/>
        <label>1</label>
        <note>catalytic</note>
    </ligand>
</feature>
<feature type="binding site" evidence="13">
    <location>
        <position position="114"/>
    </location>
    <ligand>
        <name>Zn(2+)</name>
        <dbReference type="ChEBI" id="CHEBI:29105"/>
        <label>1</label>
        <note>catalytic</note>
    </ligand>
</feature>
<dbReference type="FunFam" id="3.20.20.70:FF:000111">
    <property type="entry name" value="Fructose-1,6-bisphosphate aldolase"/>
    <property type="match status" value="1"/>
</dbReference>
<dbReference type="InterPro" id="IPR013785">
    <property type="entry name" value="Aldolase_TIM"/>
</dbReference>
<feature type="binding site" evidence="13">
    <location>
        <position position="262"/>
    </location>
    <ligand>
        <name>Zn(2+)</name>
        <dbReference type="ChEBI" id="CHEBI:29105"/>
        <label>1</label>
        <note>catalytic</note>
    </ligand>
</feature>
<dbReference type="PANTHER" id="PTHR30304">
    <property type="entry name" value="D-TAGATOSE-1,6-BISPHOSPHATE ALDOLASE"/>
    <property type="match status" value="1"/>
</dbReference>
<comment type="pathway">
    <text evidence="3 14">Carbohydrate degradation; glycolysis; D-glyceraldehyde 3-phosphate and glycerone phosphate from D-glucose: step 4/4.</text>
</comment>
<dbReference type="CDD" id="cd00947">
    <property type="entry name" value="TBP_aldolase_IIB"/>
    <property type="match status" value="1"/>
</dbReference>
<dbReference type="UniPathway" id="UPA00116"/>
<keyword evidence="8 13" id="KW-0862">Zinc</keyword>
<reference evidence="15 16" key="1">
    <citation type="submission" date="2009-05" db="EMBL/GenBank/DDBJ databases">
        <authorList>
            <person name="Setubal J.C."/>
            <person name="Boyle S."/>
            <person name="Crasta O.R."/>
            <person name="Gillespie J.J."/>
            <person name="Kenyon R.W."/>
            <person name="Lu J."/>
            <person name="Mane S."/>
            <person name="Nagrani S."/>
            <person name="Shallom J.M."/>
            <person name="Shallom S."/>
            <person name="Shukla M."/>
            <person name="Snyder E.E."/>
            <person name="Sobral B.W."/>
            <person name="Wattam A.R."/>
            <person name="Will R."/>
            <person name="Williams K."/>
            <person name="Yoo H."/>
            <person name="Munk C."/>
            <person name="Tapia R."/>
            <person name="Green L."/>
            <person name="Rogers Y."/>
            <person name="Detter J.C."/>
            <person name="Bruce D."/>
            <person name="Brettin T.S."/>
            <person name="Tsolis R."/>
        </authorList>
    </citation>
    <scope>NUCLEOTIDE SEQUENCE [LARGE SCALE GENOMIC DNA]</scope>
    <source>
        <strain evidence="15 16">LMG 3301</strain>
    </source>
</reference>
<keyword evidence="7 13" id="KW-0479">Metal-binding</keyword>
<dbReference type="InterPro" id="IPR006412">
    <property type="entry name" value="Fruct_bisP_Calv"/>
</dbReference>
<evidence type="ECO:0000313" key="16">
    <source>
        <dbReference type="Proteomes" id="UP000004386"/>
    </source>
</evidence>
<dbReference type="GO" id="GO:0004332">
    <property type="term" value="F:fructose-bisphosphate aldolase activity"/>
    <property type="evidence" value="ECO:0007669"/>
    <property type="project" value="UniProtKB-EC"/>
</dbReference>
<dbReference type="PROSITE" id="PS00806">
    <property type="entry name" value="ALDOLASE_CLASS_II_2"/>
    <property type="match status" value="1"/>
</dbReference>
<comment type="similarity">
    <text evidence="5 14">Belongs to the class II fructose-bisphosphate aldolase family.</text>
</comment>
<sequence>MQMLHPIVLQRASCSENRFTLFGMRSRRLEMARITLRQLLDHAAEKGYGVPAFNINNMEQALAIMEAADAVDAPVILQASRGARAYANDIMLRHMMDAVTEIYPHIPVCVHLDHGNEAATCMTAIQAGFTSVMMDGSLKADGKTPADWDYNVSVTRQVSEMSHLGGISVEGELGVLGSLETGMGDAEDGHGAEGVLSHDQLLTDPDEAVKFVRETKVDALAIAMGTSHGAYKFSRKPDGSVLAMHVIEEIHRKLPNTHLVMHGSSSVPEELQEIINKYGGQMKPTWGVPVEEIQRGIKHGVRKINIDTDNRMALTGQIRRVLQEDPSEFDPRKYLKPAMAAMTKLCKERFEQFGTAGHAASIRPIPLSDMAKRYRDGSLDPKFS</sequence>
<dbReference type="EC" id="4.1.2.13" evidence="14"/>
<evidence type="ECO:0000256" key="1">
    <source>
        <dbReference type="ARBA" id="ARBA00000441"/>
    </source>
</evidence>
<keyword evidence="15" id="KW-0645">Protease</keyword>
<accession>C4WLR7</accession>
<evidence type="ECO:0000256" key="14">
    <source>
        <dbReference type="RuleBase" id="RU365019"/>
    </source>
</evidence>
<comment type="function">
    <text evidence="2 14">Catalyzes the aldol condensation of dihydroxyacetone phosphate (DHAP or glycerone-phosphate) with glyceraldehyde 3-phosphate (G3P) to form fructose 1,6-bisphosphate (FBP) in gluconeogenesis and the reverse reaction in glycolysis.</text>
</comment>
<feature type="binding site" evidence="12">
    <location>
        <position position="229"/>
    </location>
    <ligand>
        <name>dihydroxyacetone phosphate</name>
        <dbReference type="ChEBI" id="CHEBI:57642"/>
    </ligand>
</feature>
<feature type="binding site" evidence="12">
    <location>
        <begin position="305"/>
        <end position="308"/>
    </location>
    <ligand>
        <name>dihydroxyacetone phosphate</name>
        <dbReference type="ChEBI" id="CHEBI:57642"/>
    </ligand>
</feature>
<dbReference type="NCBIfam" id="TIGR01521">
    <property type="entry name" value="FruBisAldo_II_B"/>
    <property type="match status" value="1"/>
</dbReference>
<evidence type="ECO:0000256" key="10">
    <source>
        <dbReference type="ARBA" id="ARBA00023239"/>
    </source>
</evidence>
<keyword evidence="15" id="KW-0378">Hydrolase</keyword>
<dbReference type="PANTHER" id="PTHR30304:SF0">
    <property type="entry name" value="D-TAGATOSE-1,6-BISPHOSPHATE ALDOLASE SUBUNIT GATY-RELATED"/>
    <property type="match status" value="1"/>
</dbReference>
<comment type="caution">
    <text evidence="15">The sequence shown here is derived from an EMBL/GenBank/DDBJ whole genome shotgun (WGS) entry which is preliminary data.</text>
</comment>
<dbReference type="PIRSF" id="PIRSF001359">
    <property type="entry name" value="F_bP_aldolase_II"/>
    <property type="match status" value="1"/>
</dbReference>
<dbReference type="Gene3D" id="3.20.20.70">
    <property type="entry name" value="Aldolase class I"/>
    <property type="match status" value="1"/>
</dbReference>
<evidence type="ECO:0000256" key="4">
    <source>
        <dbReference type="ARBA" id="ARBA00005215"/>
    </source>
</evidence>
<dbReference type="AlphaFoldDB" id="C4WLR7"/>
<proteinExistence type="inferred from homology"/>
<keyword evidence="15" id="KW-0121">Carboxypeptidase</keyword>
<evidence type="ECO:0000256" key="2">
    <source>
        <dbReference type="ARBA" id="ARBA00002181"/>
    </source>
</evidence>
<dbReference type="Pfam" id="PF01116">
    <property type="entry name" value="F_bP_aldolase"/>
    <property type="match status" value="1"/>
</dbReference>
<dbReference type="HOGENOM" id="CLU_040088_0_0_5"/>
<evidence type="ECO:0000256" key="13">
    <source>
        <dbReference type="PIRSR" id="PIRSR001359-3"/>
    </source>
</evidence>
<comment type="pathway">
    <text evidence="4">Carbohydrate biosynthesis; Calvin cycle.</text>
</comment>
<organism evidence="15 16">
    <name type="scientific">Brucella intermedia LMG 3301</name>
    <dbReference type="NCBI Taxonomy" id="641118"/>
    <lineage>
        <taxon>Bacteria</taxon>
        <taxon>Pseudomonadati</taxon>
        <taxon>Pseudomonadota</taxon>
        <taxon>Alphaproteobacteria</taxon>
        <taxon>Hyphomicrobiales</taxon>
        <taxon>Brucellaceae</taxon>
        <taxon>Brucella/Ochrobactrum group</taxon>
        <taxon>Brucella</taxon>
    </lineage>
</organism>
<dbReference type="GO" id="GO:0019253">
    <property type="term" value="P:reductive pentose-phosphate cycle"/>
    <property type="evidence" value="ECO:0007669"/>
    <property type="project" value="UniProtKB-UniPathway"/>
</dbReference>
<dbReference type="GO" id="GO:0008270">
    <property type="term" value="F:zinc ion binding"/>
    <property type="evidence" value="ECO:0007669"/>
    <property type="project" value="InterPro"/>
</dbReference>
<dbReference type="EMBL" id="ACQA01000002">
    <property type="protein sequence ID" value="EEQ93049.1"/>
    <property type="molecule type" value="Genomic_DNA"/>
</dbReference>
<evidence type="ECO:0000256" key="7">
    <source>
        <dbReference type="ARBA" id="ARBA00022723"/>
    </source>
</evidence>
<comment type="catalytic activity">
    <reaction evidence="1 14">
        <text>beta-D-fructose 1,6-bisphosphate = D-glyceraldehyde 3-phosphate + dihydroxyacetone phosphate</text>
        <dbReference type="Rhea" id="RHEA:14729"/>
        <dbReference type="ChEBI" id="CHEBI:32966"/>
        <dbReference type="ChEBI" id="CHEBI:57642"/>
        <dbReference type="ChEBI" id="CHEBI:59776"/>
        <dbReference type="EC" id="4.1.2.13"/>
    </reaction>
</comment>
<dbReference type="Proteomes" id="UP000004386">
    <property type="component" value="Unassembled WGS sequence"/>
</dbReference>
<keyword evidence="10 14" id="KW-0456">Lyase</keyword>